<accession>A0A0L9TSA9</accession>
<feature type="transmembrane region" description="Helical" evidence="7">
    <location>
        <begin position="248"/>
        <end position="267"/>
    </location>
</feature>
<evidence type="ECO:0000313" key="8">
    <source>
        <dbReference type="EMBL" id="KAG2407946.1"/>
    </source>
</evidence>
<organism evidence="9 10">
    <name type="scientific">Phaseolus angularis</name>
    <name type="common">Azuki bean</name>
    <name type="synonym">Vigna angularis</name>
    <dbReference type="NCBI Taxonomy" id="3914"/>
    <lineage>
        <taxon>Eukaryota</taxon>
        <taxon>Viridiplantae</taxon>
        <taxon>Streptophyta</taxon>
        <taxon>Embryophyta</taxon>
        <taxon>Tracheophyta</taxon>
        <taxon>Spermatophyta</taxon>
        <taxon>Magnoliopsida</taxon>
        <taxon>eudicotyledons</taxon>
        <taxon>Gunneridae</taxon>
        <taxon>Pentapetalae</taxon>
        <taxon>rosids</taxon>
        <taxon>fabids</taxon>
        <taxon>Fabales</taxon>
        <taxon>Fabaceae</taxon>
        <taxon>Papilionoideae</taxon>
        <taxon>50 kb inversion clade</taxon>
        <taxon>NPAAA clade</taxon>
        <taxon>indigoferoid/millettioid clade</taxon>
        <taxon>Phaseoleae</taxon>
        <taxon>Vigna</taxon>
    </lineage>
</organism>
<reference evidence="8 11" key="3">
    <citation type="submission" date="2020-05" db="EMBL/GenBank/DDBJ databases">
        <title>Vigna angularis (adzuki bean) Var. LongXiaoDou No. 4 denovo assembly.</title>
        <authorList>
            <person name="Xiang H."/>
        </authorList>
    </citation>
    <scope>NUCLEOTIDE SEQUENCE [LARGE SCALE GENOMIC DNA]</scope>
    <source>
        <tissue evidence="8">Leaf</tissue>
    </source>
</reference>
<feature type="transmembrane region" description="Helical" evidence="7">
    <location>
        <begin position="340"/>
        <end position="361"/>
    </location>
</feature>
<dbReference type="InterPro" id="IPR002259">
    <property type="entry name" value="Eqnu_transpt"/>
</dbReference>
<feature type="transmembrane region" description="Helical" evidence="7">
    <location>
        <begin position="91"/>
        <end position="110"/>
    </location>
</feature>
<keyword evidence="5 7" id="KW-1133">Transmembrane helix</keyword>
<feature type="transmembrane region" description="Helical" evidence="7">
    <location>
        <begin position="373"/>
        <end position="397"/>
    </location>
</feature>
<evidence type="ECO:0000256" key="7">
    <source>
        <dbReference type="SAM" id="Phobius"/>
    </source>
</evidence>
<comment type="subcellular location">
    <subcellularLocation>
        <location evidence="1">Membrane</location>
        <topology evidence="1">Multi-pass membrane protein</topology>
    </subcellularLocation>
</comment>
<reference evidence="10" key="1">
    <citation type="journal article" date="2015" name="Proc. Natl. Acad. Sci. U.S.A.">
        <title>Genome sequencing of adzuki bean (Vigna angularis) provides insight into high starch and low fat accumulation and domestication.</title>
        <authorList>
            <person name="Yang K."/>
            <person name="Tian Z."/>
            <person name="Chen C."/>
            <person name="Luo L."/>
            <person name="Zhao B."/>
            <person name="Wang Z."/>
            <person name="Yu L."/>
            <person name="Li Y."/>
            <person name="Sun Y."/>
            <person name="Li W."/>
            <person name="Chen Y."/>
            <person name="Li Y."/>
            <person name="Zhang Y."/>
            <person name="Ai D."/>
            <person name="Zhao J."/>
            <person name="Shang C."/>
            <person name="Ma Y."/>
            <person name="Wu B."/>
            <person name="Wang M."/>
            <person name="Gao L."/>
            <person name="Sun D."/>
            <person name="Zhang P."/>
            <person name="Guo F."/>
            <person name="Wang W."/>
            <person name="Li Y."/>
            <person name="Wang J."/>
            <person name="Varshney R.K."/>
            <person name="Wang J."/>
            <person name="Ling H.Q."/>
            <person name="Wan P."/>
        </authorList>
    </citation>
    <scope>NUCLEOTIDE SEQUENCE</scope>
    <source>
        <strain evidence="10">cv. Jingnong 6</strain>
    </source>
</reference>
<dbReference type="PANTHER" id="PTHR10332:SF77">
    <property type="entry name" value="EQUILIBRATIVE NUCLEOTIDE TRANSPORTER 8"/>
    <property type="match status" value="1"/>
</dbReference>
<feature type="transmembrane region" description="Helical" evidence="7">
    <location>
        <begin position="279"/>
        <end position="304"/>
    </location>
</feature>
<evidence type="ECO:0000256" key="6">
    <source>
        <dbReference type="ARBA" id="ARBA00023136"/>
    </source>
</evidence>
<dbReference type="GO" id="GO:0005337">
    <property type="term" value="F:nucleoside transmembrane transporter activity"/>
    <property type="evidence" value="ECO:0007669"/>
    <property type="project" value="InterPro"/>
</dbReference>
<evidence type="ECO:0000256" key="2">
    <source>
        <dbReference type="ARBA" id="ARBA00007965"/>
    </source>
</evidence>
<protein>
    <submittedName>
        <fullName evidence="8">Equilibrative nucleotide transporter</fullName>
    </submittedName>
</protein>
<feature type="transmembrane region" description="Helical" evidence="7">
    <location>
        <begin position="155"/>
        <end position="173"/>
    </location>
</feature>
<reference evidence="9" key="2">
    <citation type="submission" date="2015-02" db="EMBL/GenBank/DDBJ databases">
        <authorList>
            <person name="Chooi Y.-H."/>
        </authorList>
    </citation>
    <scope>NUCLEOTIDE SEQUENCE</scope>
    <source>
        <tissue evidence="9">Seedling</tissue>
    </source>
</reference>
<feature type="transmembrane region" description="Helical" evidence="7">
    <location>
        <begin position="58"/>
        <end position="79"/>
    </location>
</feature>
<name>A0A0L9TSA9_PHAAN</name>
<dbReference type="PRINTS" id="PR01130">
    <property type="entry name" value="DERENTRNSPRT"/>
</dbReference>
<evidence type="ECO:0000313" key="10">
    <source>
        <dbReference type="Proteomes" id="UP000053144"/>
    </source>
</evidence>
<dbReference type="Gramene" id="KOM33024">
    <property type="protein sequence ID" value="KOM33024"/>
    <property type="gene ID" value="LR48_Vigan01g258000"/>
</dbReference>
<dbReference type="GO" id="GO:0005886">
    <property type="term" value="C:plasma membrane"/>
    <property type="evidence" value="ECO:0007669"/>
    <property type="project" value="TreeGrafter"/>
</dbReference>
<evidence type="ECO:0000313" key="11">
    <source>
        <dbReference type="Proteomes" id="UP000743370"/>
    </source>
</evidence>
<evidence type="ECO:0000256" key="1">
    <source>
        <dbReference type="ARBA" id="ARBA00004141"/>
    </source>
</evidence>
<dbReference type="KEGG" id="var:108336970"/>
<evidence type="ECO:0000256" key="4">
    <source>
        <dbReference type="ARBA" id="ARBA00022692"/>
    </source>
</evidence>
<dbReference type="Proteomes" id="UP000743370">
    <property type="component" value="Unassembled WGS sequence"/>
</dbReference>
<keyword evidence="3" id="KW-0813">Transport</keyword>
<evidence type="ECO:0000256" key="5">
    <source>
        <dbReference type="ARBA" id="ARBA00022989"/>
    </source>
</evidence>
<keyword evidence="6 7" id="KW-0472">Membrane</keyword>
<keyword evidence="4 7" id="KW-0812">Transmembrane</keyword>
<dbReference type="OrthoDB" id="1856718at2759"/>
<dbReference type="PANTHER" id="PTHR10332">
    <property type="entry name" value="EQUILIBRATIVE NUCLEOSIDE TRANSPORTER"/>
    <property type="match status" value="1"/>
</dbReference>
<dbReference type="PIRSF" id="PIRSF016379">
    <property type="entry name" value="ENT"/>
    <property type="match status" value="1"/>
</dbReference>
<proteinExistence type="inferred from homology"/>
<feature type="transmembrane region" description="Helical" evidence="7">
    <location>
        <begin position="122"/>
        <end position="149"/>
    </location>
</feature>
<feature type="transmembrane region" description="Helical" evidence="7">
    <location>
        <begin position="194"/>
        <end position="212"/>
    </location>
</feature>
<dbReference type="Proteomes" id="UP000053144">
    <property type="component" value="Chromosome 1"/>
</dbReference>
<dbReference type="EMBL" id="CM003371">
    <property type="protein sequence ID" value="KOM33024.1"/>
    <property type="molecule type" value="Genomic_DNA"/>
</dbReference>
<evidence type="ECO:0000313" key="9">
    <source>
        <dbReference type="EMBL" id="KOM33024.1"/>
    </source>
</evidence>
<comment type="similarity">
    <text evidence="2">Belongs to the SLC29A/ENT transporter (TC 2.A.57) family.</text>
</comment>
<dbReference type="AlphaFoldDB" id="A0A0L9TSA9"/>
<feature type="transmembrane region" description="Helical" evidence="7">
    <location>
        <begin position="20"/>
        <end position="46"/>
    </location>
</feature>
<dbReference type="OMA" id="ARGMNEF"/>
<gene>
    <name evidence="8" type="ORF">HKW66_Vig0027680</name>
    <name evidence="9" type="ORF">LR48_Vigan01g258000</name>
</gene>
<evidence type="ECO:0000256" key="3">
    <source>
        <dbReference type="ARBA" id="ARBA00022448"/>
    </source>
</evidence>
<dbReference type="EMBL" id="JABFOF010000001">
    <property type="protein sequence ID" value="KAG2407946.1"/>
    <property type="molecule type" value="Genomic_DNA"/>
</dbReference>
<dbReference type="Pfam" id="PF01733">
    <property type="entry name" value="Nucleoside_tran"/>
    <property type="match status" value="2"/>
</dbReference>
<sequence>MEVVKLVSSDPSERPDTYRVAYIIHFLLGAGNLLPWNALITAVDYFSYLYPTKHIERVFSVAYMISSVMVLLAMISWGGWSKTTLRLRMNLGFSMFVMSLMVAPVIDWTSSSTKLNERPSGAYGLTVAAVVICGLADGLVGGSLIGSAGKLPKQYMQAVFAGTASSGILISILRIITKASLPQTPKGLKISAHLYFMVATIFLLFCIVFSNLQHKLPVMQQYRQSVHQESTLCTGTKFWAVAGKIKGAAFGIFIIYTVTLSIFPGFIAEDLESKLLRDWYPILLIAVYNLADLMGKSLTAFYVIQSMTRAIWAATSRLLFYPLFVICLHGPKWLKTEVPMVVLTFLLGFSNGYLTSVLMILTPKSVPLSEAEFSAIVMTGFLGFGLVCGSVLGWFWIL</sequence>